<evidence type="ECO:0000313" key="2">
    <source>
        <dbReference type="EMBL" id="GHE52049.1"/>
    </source>
</evidence>
<protein>
    <recommendedName>
        <fullName evidence="4">Lipocalin-like domain-containing protein</fullName>
    </recommendedName>
</protein>
<name>A0ABQ3I2J2_9BACT</name>
<organism evidence="2 3">
    <name type="scientific">Roseivirga thermotolerans</name>
    <dbReference type="NCBI Taxonomy" id="1758176"/>
    <lineage>
        <taxon>Bacteria</taxon>
        <taxon>Pseudomonadati</taxon>
        <taxon>Bacteroidota</taxon>
        <taxon>Cytophagia</taxon>
        <taxon>Cytophagales</taxon>
        <taxon>Roseivirgaceae</taxon>
        <taxon>Roseivirga</taxon>
    </lineage>
</organism>
<sequence>MKKLISFFCLCLVGTTSLAQSKITEKELLGEWRMVIDIDLDEIERDLEDENWLARRIAGSVTGLVSDILKEIDIKMDFRDNGEVKIMVRAFGEREVEYAEWRITREGELEIFDNDDRRWKNRHVNFGHDDDVWLMDKGKIVQYERGSRGRLERGDVYLEKVKKDW</sequence>
<gene>
    <name evidence="2" type="ORF">GCM10011340_02850</name>
</gene>
<accession>A0ABQ3I2J2</accession>
<dbReference type="Proteomes" id="UP000658258">
    <property type="component" value="Unassembled WGS sequence"/>
</dbReference>
<dbReference type="EMBL" id="BNAG01000001">
    <property type="protein sequence ID" value="GHE52049.1"/>
    <property type="molecule type" value="Genomic_DNA"/>
</dbReference>
<feature type="signal peptide" evidence="1">
    <location>
        <begin position="1"/>
        <end position="19"/>
    </location>
</feature>
<evidence type="ECO:0000256" key="1">
    <source>
        <dbReference type="SAM" id="SignalP"/>
    </source>
</evidence>
<evidence type="ECO:0008006" key="4">
    <source>
        <dbReference type="Google" id="ProtNLM"/>
    </source>
</evidence>
<feature type="chain" id="PRO_5046536713" description="Lipocalin-like domain-containing protein" evidence="1">
    <location>
        <begin position="20"/>
        <end position="165"/>
    </location>
</feature>
<evidence type="ECO:0000313" key="3">
    <source>
        <dbReference type="Proteomes" id="UP000658258"/>
    </source>
</evidence>
<keyword evidence="1" id="KW-0732">Signal</keyword>
<keyword evidence="3" id="KW-1185">Reference proteome</keyword>
<comment type="caution">
    <text evidence="2">The sequence shown here is derived from an EMBL/GenBank/DDBJ whole genome shotgun (WGS) entry which is preliminary data.</text>
</comment>
<proteinExistence type="predicted"/>
<reference evidence="3" key="1">
    <citation type="journal article" date="2019" name="Int. J. Syst. Evol. Microbiol.">
        <title>The Global Catalogue of Microorganisms (GCM) 10K type strain sequencing project: providing services to taxonomists for standard genome sequencing and annotation.</title>
        <authorList>
            <consortium name="The Broad Institute Genomics Platform"/>
            <consortium name="The Broad Institute Genome Sequencing Center for Infectious Disease"/>
            <person name="Wu L."/>
            <person name="Ma J."/>
        </authorList>
    </citation>
    <scope>NUCLEOTIDE SEQUENCE [LARGE SCALE GENOMIC DNA]</scope>
    <source>
        <strain evidence="3">CGMCC 1.15111</strain>
    </source>
</reference>
<dbReference type="RefSeq" id="WP_189628403.1">
    <property type="nucleotide sequence ID" value="NZ_BNAG01000001.1"/>
</dbReference>